<gene>
    <name evidence="3" type="ORF">KC909_03630</name>
</gene>
<feature type="domain" description="2TM" evidence="2">
    <location>
        <begin position="6"/>
        <end position="80"/>
    </location>
</feature>
<evidence type="ECO:0000256" key="1">
    <source>
        <dbReference type="SAM" id="Phobius"/>
    </source>
</evidence>
<dbReference type="EMBL" id="JAGQLK010000069">
    <property type="protein sequence ID" value="MCA9383430.1"/>
    <property type="molecule type" value="Genomic_DNA"/>
</dbReference>
<evidence type="ECO:0000313" key="3">
    <source>
        <dbReference type="EMBL" id="MCA9383430.1"/>
    </source>
</evidence>
<protein>
    <submittedName>
        <fullName evidence="3">2TM domain-containing protein</fullName>
    </submittedName>
</protein>
<keyword evidence="1" id="KW-1133">Transmembrane helix</keyword>
<dbReference type="Pfam" id="PF13239">
    <property type="entry name" value="2TM"/>
    <property type="match status" value="1"/>
</dbReference>
<reference evidence="3" key="1">
    <citation type="submission" date="2020-04" db="EMBL/GenBank/DDBJ databases">
        <authorList>
            <person name="Zhang T."/>
        </authorList>
    </citation>
    <scope>NUCLEOTIDE SEQUENCE</scope>
    <source>
        <strain evidence="3">HKST-UBA14</strain>
    </source>
</reference>
<reference evidence="3" key="2">
    <citation type="journal article" date="2021" name="Microbiome">
        <title>Successional dynamics and alternative stable states in a saline activated sludge microbial community over 9 years.</title>
        <authorList>
            <person name="Wang Y."/>
            <person name="Ye J."/>
            <person name="Ju F."/>
            <person name="Liu L."/>
            <person name="Boyd J.A."/>
            <person name="Deng Y."/>
            <person name="Parks D.H."/>
            <person name="Jiang X."/>
            <person name="Yin X."/>
            <person name="Woodcroft B.J."/>
            <person name="Tyson G.W."/>
            <person name="Hugenholtz P."/>
            <person name="Polz M.F."/>
            <person name="Zhang T."/>
        </authorList>
    </citation>
    <scope>NUCLEOTIDE SEQUENCE</scope>
    <source>
        <strain evidence="3">HKST-UBA14</strain>
    </source>
</reference>
<keyword evidence="1" id="KW-0472">Membrane</keyword>
<feature type="transmembrane region" description="Helical" evidence="1">
    <location>
        <begin position="21"/>
        <end position="38"/>
    </location>
</feature>
<dbReference type="Proteomes" id="UP000783287">
    <property type="component" value="Unassembled WGS sequence"/>
</dbReference>
<evidence type="ECO:0000313" key="4">
    <source>
        <dbReference type="Proteomes" id="UP000783287"/>
    </source>
</evidence>
<name>A0A955RJI6_9BACT</name>
<organism evidence="3 4">
    <name type="scientific">Candidatus Dojkabacteria bacterium</name>
    <dbReference type="NCBI Taxonomy" id="2099670"/>
    <lineage>
        <taxon>Bacteria</taxon>
        <taxon>Candidatus Dojkabacteria</taxon>
    </lineage>
</organism>
<keyword evidence="1" id="KW-0812">Transmembrane</keyword>
<proteinExistence type="predicted"/>
<accession>A0A955RJI6</accession>
<comment type="caution">
    <text evidence="3">The sequence shown here is derived from an EMBL/GenBank/DDBJ whole genome shotgun (WGS) entry which is preliminary data.</text>
</comment>
<feature type="transmembrane region" description="Helical" evidence="1">
    <location>
        <begin position="44"/>
        <end position="71"/>
    </location>
</feature>
<sequence>MNKEQRELYRTEKLRELLKHFLIFLLVIFAVFFINPIFYPQIPIFTVVILTWGVAMLAHAIYVFSFFGFLGQEMEEKMFAKAAQAPIVEETKNNTERE</sequence>
<dbReference type="AlphaFoldDB" id="A0A955RJI6"/>
<evidence type="ECO:0000259" key="2">
    <source>
        <dbReference type="Pfam" id="PF13239"/>
    </source>
</evidence>
<dbReference type="InterPro" id="IPR025698">
    <property type="entry name" value="2TM_dom"/>
</dbReference>